<name>A0A9P8Q1I9_WICPI</name>
<reference evidence="1" key="1">
    <citation type="journal article" date="2021" name="Open Biol.">
        <title>Shared evolutionary footprints suggest mitochondrial oxidative damage underlies multiple complex I losses in fungi.</title>
        <authorList>
            <person name="Schikora-Tamarit M.A."/>
            <person name="Marcet-Houben M."/>
            <person name="Nosek J."/>
            <person name="Gabaldon T."/>
        </authorList>
    </citation>
    <scope>NUCLEOTIDE SEQUENCE</scope>
    <source>
        <strain evidence="1">CBS2887</strain>
    </source>
</reference>
<gene>
    <name evidence="1" type="ORF">WICPIJ_006501</name>
</gene>
<sequence length="59" mass="5756">VVVGLSSIVTIALAAKDSYAMHSIHHATLKTRAAAVARSSVMGAAVVGTGVAAGVALLL</sequence>
<accession>A0A9P8Q1I9</accession>
<dbReference type="EMBL" id="JAEUBG010003663">
    <property type="protein sequence ID" value="KAH3682528.1"/>
    <property type="molecule type" value="Genomic_DNA"/>
</dbReference>
<protein>
    <submittedName>
        <fullName evidence="1">Uncharacterized protein</fullName>
    </submittedName>
</protein>
<dbReference type="Proteomes" id="UP000774326">
    <property type="component" value="Unassembled WGS sequence"/>
</dbReference>
<keyword evidence="2" id="KW-1185">Reference proteome</keyword>
<organism evidence="1 2">
    <name type="scientific">Wickerhamomyces pijperi</name>
    <name type="common">Yeast</name>
    <name type="synonym">Pichia pijperi</name>
    <dbReference type="NCBI Taxonomy" id="599730"/>
    <lineage>
        <taxon>Eukaryota</taxon>
        <taxon>Fungi</taxon>
        <taxon>Dikarya</taxon>
        <taxon>Ascomycota</taxon>
        <taxon>Saccharomycotina</taxon>
        <taxon>Saccharomycetes</taxon>
        <taxon>Phaffomycetales</taxon>
        <taxon>Wickerhamomycetaceae</taxon>
        <taxon>Wickerhamomyces</taxon>
    </lineage>
</organism>
<proteinExistence type="predicted"/>
<feature type="non-terminal residue" evidence="1">
    <location>
        <position position="1"/>
    </location>
</feature>
<dbReference type="AlphaFoldDB" id="A0A9P8Q1I9"/>
<evidence type="ECO:0000313" key="1">
    <source>
        <dbReference type="EMBL" id="KAH3682528.1"/>
    </source>
</evidence>
<comment type="caution">
    <text evidence="1">The sequence shown here is derived from an EMBL/GenBank/DDBJ whole genome shotgun (WGS) entry which is preliminary data.</text>
</comment>
<evidence type="ECO:0000313" key="2">
    <source>
        <dbReference type="Proteomes" id="UP000774326"/>
    </source>
</evidence>
<reference evidence="1" key="2">
    <citation type="submission" date="2021-01" db="EMBL/GenBank/DDBJ databases">
        <authorList>
            <person name="Schikora-Tamarit M.A."/>
        </authorList>
    </citation>
    <scope>NUCLEOTIDE SEQUENCE</scope>
    <source>
        <strain evidence="1">CBS2887</strain>
    </source>
</reference>